<proteinExistence type="inferred from homology"/>
<protein>
    <submittedName>
        <fullName evidence="8">Pyridine nucleotide-disulfide oxidoreductase</fullName>
    </submittedName>
</protein>
<evidence type="ECO:0000256" key="4">
    <source>
        <dbReference type="ARBA" id="ARBA00022827"/>
    </source>
</evidence>
<dbReference type="InterPro" id="IPR023753">
    <property type="entry name" value="FAD/NAD-binding_dom"/>
</dbReference>
<dbReference type="SUPFAM" id="SSF55424">
    <property type="entry name" value="FAD/NAD-linked reductases, dimerisation (C-terminal) domain"/>
    <property type="match status" value="1"/>
</dbReference>
<dbReference type="GO" id="GO:0016491">
    <property type="term" value="F:oxidoreductase activity"/>
    <property type="evidence" value="ECO:0007669"/>
    <property type="project" value="UniProtKB-KW"/>
</dbReference>
<keyword evidence="3" id="KW-0285">Flavoprotein</keyword>
<dbReference type="Pfam" id="PF02852">
    <property type="entry name" value="Pyr_redox_dim"/>
    <property type="match status" value="1"/>
</dbReference>
<dbReference type="InterPro" id="IPR016156">
    <property type="entry name" value="FAD/NAD-linked_Rdtase_dimer_sf"/>
</dbReference>
<comment type="similarity">
    <text evidence="2">Belongs to the class-III pyridine nucleotide-disulfide oxidoreductase family.</text>
</comment>
<dbReference type="Proteomes" id="UP000078390">
    <property type="component" value="Unassembled WGS sequence"/>
</dbReference>
<keyword evidence="4" id="KW-0274">FAD</keyword>
<dbReference type="RefSeq" id="WP_068670888.1">
    <property type="nucleotide sequence ID" value="NZ_LWLG01000011.1"/>
</dbReference>
<evidence type="ECO:0000313" key="9">
    <source>
        <dbReference type="Proteomes" id="UP000078390"/>
    </source>
</evidence>
<reference evidence="8 9" key="1">
    <citation type="submission" date="2016-04" db="EMBL/GenBank/DDBJ databases">
        <title>Genome analysis of Thermosulfurimonas dismutans, the first thermophilic sulfur-disproportionating bacterium of the phylum Thermodesulfobacteria.</title>
        <authorList>
            <person name="Mardanov A.V."/>
            <person name="Beletsky A.V."/>
            <person name="Kadnikov V.V."/>
            <person name="Slobodkin A.I."/>
            <person name="Ravin N.V."/>
        </authorList>
    </citation>
    <scope>NUCLEOTIDE SEQUENCE [LARGE SCALE GENOMIC DNA]</scope>
    <source>
        <strain evidence="8 9">S95</strain>
    </source>
</reference>
<organism evidence="8 9">
    <name type="scientific">Thermosulfurimonas dismutans</name>
    <dbReference type="NCBI Taxonomy" id="999894"/>
    <lineage>
        <taxon>Bacteria</taxon>
        <taxon>Pseudomonadati</taxon>
        <taxon>Thermodesulfobacteriota</taxon>
        <taxon>Thermodesulfobacteria</taxon>
        <taxon>Thermodesulfobacteriales</taxon>
        <taxon>Thermodesulfobacteriaceae</taxon>
        <taxon>Thermosulfurimonas</taxon>
    </lineage>
</organism>
<dbReference type="Gene3D" id="3.40.250.10">
    <property type="entry name" value="Rhodanese-like domain"/>
    <property type="match status" value="1"/>
</dbReference>
<dbReference type="PATRIC" id="fig|999894.6.peg.1483"/>
<feature type="domain" description="Rhodanese" evidence="7">
    <location>
        <begin position="480"/>
        <end position="566"/>
    </location>
</feature>
<dbReference type="Gene3D" id="3.50.50.60">
    <property type="entry name" value="FAD/NAD(P)-binding domain"/>
    <property type="match status" value="2"/>
</dbReference>
<sequence length="569" mass="62951">MGKRIVVIGAVACGPKAASRAKRLMPEAEITLIDKDDLISYGGCGIPYYVSGDIPDENQLRETSFHMLRDEHYFRNAKGLNVLTKTQATDIDRERKVVKVKCLDSGKQDEIPYDNLVLATGSTPFMPPIPGRDLDGVFAISNLHKAIEIKSRLARGEVERVVVIGAGPIGLEMAEAFSDLWGVETTVLEYFDQVLPRLVDPPLARMVEHHLREKGVKVVLNARIKEIRGKDGKVTEVVEENGIYPADLVLFATGVRPNTELAQKAGLLVSPLTRGIVVNDRLQTSDPAIYAGGDCVEIPHLVLGKRVVMPLGSLANREGRVIGDNLAGRPTKFPGTVGAFIMKCFDLAIGACGISLSVARAEGFDAIYALNNQTERAHYYPEADFIFVELVVDRVTRRVLGFQAVGPKTDGTLARIHAISSILPHRPTVEDLIGLELAYAPPFNSALDPIHDVAHTAENILTGLLVQIDWEEVLRRLREGDPNTVFVDTRHPKEAEPLVKKYPGRWIHVEYDKVRANLDKIPRDKDIILICNSSRRAYEAQRWLMAAGYKNTYVPPGGLNFLRRWGVEL</sequence>
<dbReference type="InterPro" id="IPR001763">
    <property type="entry name" value="Rhodanese-like_dom"/>
</dbReference>
<dbReference type="STRING" id="999894.TDIS_1484"/>
<dbReference type="InterPro" id="IPR036188">
    <property type="entry name" value="FAD/NAD-bd_sf"/>
</dbReference>
<dbReference type="PROSITE" id="PS50206">
    <property type="entry name" value="RHODANESE_3"/>
    <property type="match status" value="1"/>
</dbReference>
<evidence type="ECO:0000256" key="1">
    <source>
        <dbReference type="ARBA" id="ARBA00001974"/>
    </source>
</evidence>
<dbReference type="SMART" id="SM00450">
    <property type="entry name" value="RHOD"/>
    <property type="match status" value="1"/>
</dbReference>
<evidence type="ECO:0000259" key="7">
    <source>
        <dbReference type="PROSITE" id="PS50206"/>
    </source>
</evidence>
<comment type="caution">
    <text evidence="8">The sequence shown here is derived from an EMBL/GenBank/DDBJ whole genome shotgun (WGS) entry which is preliminary data.</text>
</comment>
<dbReference type="AlphaFoldDB" id="A0A179D2Y9"/>
<dbReference type="OrthoDB" id="9802028at2"/>
<dbReference type="EMBL" id="LWLG01000011">
    <property type="protein sequence ID" value="OAQ20440.1"/>
    <property type="molecule type" value="Genomic_DNA"/>
</dbReference>
<dbReference type="PRINTS" id="PR00411">
    <property type="entry name" value="PNDRDTASEI"/>
</dbReference>
<evidence type="ECO:0000313" key="8">
    <source>
        <dbReference type="EMBL" id="OAQ20440.1"/>
    </source>
</evidence>
<name>A0A179D2Y9_9BACT</name>
<evidence type="ECO:0000256" key="6">
    <source>
        <dbReference type="ARBA" id="ARBA00023284"/>
    </source>
</evidence>
<dbReference type="PANTHER" id="PTHR43429">
    <property type="entry name" value="PYRIDINE NUCLEOTIDE-DISULFIDE OXIDOREDUCTASE DOMAIN-CONTAINING"/>
    <property type="match status" value="1"/>
</dbReference>
<keyword evidence="5" id="KW-0560">Oxidoreductase</keyword>
<gene>
    <name evidence="8" type="ORF">TDIS_1484</name>
</gene>
<dbReference type="InterPro" id="IPR050260">
    <property type="entry name" value="FAD-bd_OxRdtase"/>
</dbReference>
<dbReference type="InterPro" id="IPR036873">
    <property type="entry name" value="Rhodanese-like_dom_sf"/>
</dbReference>
<dbReference type="Pfam" id="PF07992">
    <property type="entry name" value="Pyr_redox_2"/>
    <property type="match status" value="1"/>
</dbReference>
<dbReference type="InterPro" id="IPR004099">
    <property type="entry name" value="Pyr_nucl-diS_OxRdtase_dimer"/>
</dbReference>
<evidence type="ECO:0000256" key="5">
    <source>
        <dbReference type="ARBA" id="ARBA00023002"/>
    </source>
</evidence>
<keyword evidence="9" id="KW-1185">Reference proteome</keyword>
<accession>A0A179D2Y9</accession>
<dbReference type="Pfam" id="PF00581">
    <property type="entry name" value="Rhodanese"/>
    <property type="match status" value="1"/>
</dbReference>
<dbReference type="SUPFAM" id="SSF51905">
    <property type="entry name" value="FAD/NAD(P)-binding domain"/>
    <property type="match status" value="1"/>
</dbReference>
<keyword evidence="6" id="KW-0676">Redox-active center</keyword>
<dbReference type="SUPFAM" id="SSF52821">
    <property type="entry name" value="Rhodanese/Cell cycle control phosphatase"/>
    <property type="match status" value="1"/>
</dbReference>
<dbReference type="PRINTS" id="PR00368">
    <property type="entry name" value="FADPNR"/>
</dbReference>
<dbReference type="PANTHER" id="PTHR43429:SF1">
    <property type="entry name" value="NAD(P)H SULFUR OXIDOREDUCTASE (COA-DEPENDENT)"/>
    <property type="match status" value="1"/>
</dbReference>
<evidence type="ECO:0000256" key="3">
    <source>
        <dbReference type="ARBA" id="ARBA00022630"/>
    </source>
</evidence>
<dbReference type="CDD" id="cd00158">
    <property type="entry name" value="RHOD"/>
    <property type="match status" value="1"/>
</dbReference>
<evidence type="ECO:0000256" key="2">
    <source>
        <dbReference type="ARBA" id="ARBA00009130"/>
    </source>
</evidence>
<comment type="cofactor">
    <cofactor evidence="1">
        <name>FAD</name>
        <dbReference type="ChEBI" id="CHEBI:57692"/>
    </cofactor>
</comment>